<reference evidence="4" key="2">
    <citation type="journal article" date="2007" name="Science">
        <title>Draft genome sequence of the sexually transmitted pathogen Trichomonas vaginalis.</title>
        <authorList>
            <person name="Carlton J.M."/>
            <person name="Hirt R.P."/>
            <person name="Silva J.C."/>
            <person name="Delcher A.L."/>
            <person name="Schatz M."/>
            <person name="Zhao Q."/>
            <person name="Wortman J.R."/>
            <person name="Bidwell S.L."/>
            <person name="Alsmark U.C.M."/>
            <person name="Besteiro S."/>
            <person name="Sicheritz-Ponten T."/>
            <person name="Noel C.J."/>
            <person name="Dacks J.B."/>
            <person name="Foster P.G."/>
            <person name="Simillion C."/>
            <person name="Van de Peer Y."/>
            <person name="Miranda-Saavedra D."/>
            <person name="Barton G.J."/>
            <person name="Westrop G.D."/>
            <person name="Mueller S."/>
            <person name="Dessi D."/>
            <person name="Fiori P.L."/>
            <person name="Ren Q."/>
            <person name="Paulsen I."/>
            <person name="Zhang H."/>
            <person name="Bastida-Corcuera F.D."/>
            <person name="Simoes-Barbosa A."/>
            <person name="Brown M.T."/>
            <person name="Hayes R.D."/>
            <person name="Mukherjee M."/>
            <person name="Okumura C.Y."/>
            <person name="Schneider R."/>
            <person name="Smith A.J."/>
            <person name="Vanacova S."/>
            <person name="Villalvazo M."/>
            <person name="Haas B.J."/>
            <person name="Pertea M."/>
            <person name="Feldblyum T.V."/>
            <person name="Utterback T.R."/>
            <person name="Shu C.L."/>
            <person name="Osoegawa K."/>
            <person name="de Jong P.J."/>
            <person name="Hrdy I."/>
            <person name="Horvathova L."/>
            <person name="Zubacova Z."/>
            <person name="Dolezal P."/>
            <person name="Malik S.B."/>
            <person name="Logsdon J.M. Jr."/>
            <person name="Henze K."/>
            <person name="Gupta A."/>
            <person name="Wang C.C."/>
            <person name="Dunne R.L."/>
            <person name="Upcroft J.A."/>
            <person name="Upcroft P."/>
            <person name="White O."/>
            <person name="Salzberg S.L."/>
            <person name="Tang P."/>
            <person name="Chiu C.-H."/>
            <person name="Lee Y.-S."/>
            <person name="Embley T.M."/>
            <person name="Coombs G.H."/>
            <person name="Mottram J.C."/>
            <person name="Tachezy J."/>
            <person name="Fraser-Liggett C.M."/>
            <person name="Johnson P.J."/>
        </authorList>
    </citation>
    <scope>NUCLEOTIDE SEQUENCE [LARGE SCALE GENOMIC DNA]</scope>
    <source>
        <strain evidence="4">G3</strain>
    </source>
</reference>
<gene>
    <name evidence="3" type="ORF">TVAG_128500</name>
    <name evidence="2" type="ORF">TVAG_129340</name>
    <name evidence="1" type="ORF">TVAG_218530</name>
    <name evidence="4" type="ORF">TVAG_397380</name>
</gene>
<dbReference type="VEuPathDB" id="TrichDB:TVAGG3_0033160"/>
<name>A2DXC5_TRIV3</name>
<evidence type="ECO:0000313" key="1">
    <source>
        <dbReference type="EMBL" id="EAX75787.1"/>
    </source>
</evidence>
<dbReference type="VEuPathDB" id="TrichDB:TVAGG3_0488720"/>
<sequence length="159" mass="18766">MSGSRFVTVNQLMDALSPILENVKQVDVYFDDYVESLYYKGKFNIKPIAFAFDNKLIENAKIWELIPNIEFITNINDKWFKRIPTTKVLCKLMIKTEEKEFNGFKYHPNKVSELENEKLQKKLNDRLSNDRIEKINKLAEVAFNNEIFDEYNLELSDGL</sequence>
<dbReference type="EMBL" id="DS118993">
    <property type="protein sequence ID" value="EAX80239.1"/>
    <property type="molecule type" value="Genomic_DNA"/>
</dbReference>
<organism evidence="4 5">
    <name type="scientific">Trichomonas vaginalis (strain ATCC PRA-98 / G3)</name>
    <dbReference type="NCBI Taxonomy" id="412133"/>
    <lineage>
        <taxon>Eukaryota</taxon>
        <taxon>Metamonada</taxon>
        <taxon>Parabasalia</taxon>
        <taxon>Trichomonadida</taxon>
        <taxon>Trichomonadidae</taxon>
        <taxon>Trichomonas</taxon>
    </lineage>
</organism>
<dbReference type="EMBL" id="DS125764">
    <property type="protein sequence ID" value="EAX75787.1"/>
    <property type="molecule type" value="Genomic_DNA"/>
</dbReference>
<dbReference type="AlphaFoldDB" id="A2DXC5"/>
<dbReference type="KEGG" id="tva:4773006"/>
<evidence type="ECO:0000313" key="5">
    <source>
        <dbReference type="Proteomes" id="UP000001542"/>
    </source>
</evidence>
<dbReference type="EMBL" id="DS114498">
    <property type="protein sequence ID" value="EAX87174.1"/>
    <property type="molecule type" value="Genomic_DNA"/>
</dbReference>
<dbReference type="VEuPathDB" id="TrichDB:TVAGG3_1018600"/>
<accession>A2DXC5</accession>
<dbReference type="EMBL" id="DS113262">
    <property type="protein sequence ID" value="EAY15007.1"/>
    <property type="molecule type" value="Genomic_DNA"/>
</dbReference>
<dbReference type="Proteomes" id="UP000001542">
    <property type="component" value="Unassembled WGS sequence"/>
</dbReference>
<protein>
    <submittedName>
        <fullName evidence="4">Uncharacterized protein</fullName>
    </submittedName>
</protein>
<dbReference type="VEuPathDB" id="TrichDB:TVAGG3_0080130"/>
<dbReference type="VEuPathDB" id="TrichDB:TVAG_397380"/>
<evidence type="ECO:0000313" key="2">
    <source>
        <dbReference type="EMBL" id="EAX80239.1"/>
    </source>
</evidence>
<evidence type="ECO:0000313" key="4">
    <source>
        <dbReference type="EMBL" id="EAY15007.1"/>
    </source>
</evidence>
<dbReference type="KEGG" id="tva:4744823"/>
<proteinExistence type="predicted"/>
<dbReference type="Pfam" id="PF13390">
    <property type="entry name" value="DUF4108"/>
    <property type="match status" value="1"/>
</dbReference>
<keyword evidence="5" id="KW-1185">Reference proteome</keyword>
<dbReference type="RefSeq" id="XP_001300104.1">
    <property type="nucleotide sequence ID" value="XM_001300103.1"/>
</dbReference>
<dbReference type="InterPro" id="IPR025181">
    <property type="entry name" value="DUF4108"/>
</dbReference>
<reference evidence="4" key="1">
    <citation type="submission" date="2006-10" db="EMBL/GenBank/DDBJ databases">
        <authorList>
            <person name="Amadeo P."/>
            <person name="Zhao Q."/>
            <person name="Wortman J."/>
            <person name="Fraser-Liggett C."/>
            <person name="Carlton J."/>
        </authorList>
    </citation>
    <scope>NUCLEOTIDE SEQUENCE</scope>
    <source>
        <strain evidence="4">G3</strain>
    </source>
</reference>
<dbReference type="SMR" id="A2DXC5"/>
<dbReference type="RefSeq" id="XP_001327230.1">
    <property type="nucleotide sequence ID" value="XM_001327195.1"/>
</dbReference>
<evidence type="ECO:0000313" key="3">
    <source>
        <dbReference type="EMBL" id="EAX87174.1"/>
    </source>
</evidence>
<dbReference type="VEuPathDB" id="TrichDB:TVAGG3_0619980"/>
<dbReference type="VEuPathDB" id="TrichDB:TVAGG3_0672690"/>